<comment type="caution">
    <text evidence="1">The sequence shown here is derived from an EMBL/GenBank/DDBJ whole genome shotgun (WGS) entry which is preliminary data.</text>
</comment>
<dbReference type="RefSeq" id="XP_036538372.1">
    <property type="nucleotide sequence ID" value="XM_036684165.1"/>
</dbReference>
<dbReference type="AlphaFoldDB" id="A0A8H5Q0G7"/>
<keyword evidence="2" id="KW-1185">Reference proteome</keyword>
<name>A0A8H5Q0G7_GIBSU</name>
<dbReference type="OrthoDB" id="5073284at2759"/>
<gene>
    <name evidence="1" type="ORF">FSUBG_6009</name>
</gene>
<proteinExistence type="predicted"/>
<dbReference type="EMBL" id="JAAOAV010000061">
    <property type="protein sequence ID" value="KAF5606402.1"/>
    <property type="molecule type" value="Genomic_DNA"/>
</dbReference>
<protein>
    <submittedName>
        <fullName evidence="1">Uncharacterized protein</fullName>
    </submittedName>
</protein>
<dbReference type="Proteomes" id="UP000547976">
    <property type="component" value="Unassembled WGS sequence"/>
</dbReference>
<organism evidence="1 2">
    <name type="scientific">Gibberella subglutinans</name>
    <name type="common">Fusarium subglutinans</name>
    <dbReference type="NCBI Taxonomy" id="42677"/>
    <lineage>
        <taxon>Eukaryota</taxon>
        <taxon>Fungi</taxon>
        <taxon>Dikarya</taxon>
        <taxon>Ascomycota</taxon>
        <taxon>Pezizomycotina</taxon>
        <taxon>Sordariomycetes</taxon>
        <taxon>Hypocreomycetidae</taxon>
        <taxon>Hypocreales</taxon>
        <taxon>Nectriaceae</taxon>
        <taxon>Fusarium</taxon>
        <taxon>Fusarium fujikuroi species complex</taxon>
    </lineage>
</organism>
<accession>A0A8H5Q0G7</accession>
<evidence type="ECO:0000313" key="1">
    <source>
        <dbReference type="EMBL" id="KAF5606402.1"/>
    </source>
</evidence>
<sequence length="256" mass="28826">MRKLIYYYLGWADEGESCDQSDNKSLHFPSNSCDDGYETSNDSFYAASEADSEASTATIGRSVVLEPIASDVPVDTQQKETFGGACETVNPHPYLPISTDIAREAIFIYEIMREGVLDDEWNSKSCLLTRTLIHDRETSLQLGRRCERLGWRCDPNYDEEGVQLGDVLVLFTPNRDFVKKIEQGEVVFDQATDLKPVSVLMSTIAPEFSDIEGRLTGRVLAWKLCGFGNCVWMDRRGRPIDRGDPKVCPNIIHLLK</sequence>
<reference evidence="1 2" key="1">
    <citation type="submission" date="2020-05" db="EMBL/GenBank/DDBJ databases">
        <title>Identification and distribution of gene clusters putatively required for synthesis of sphingolipid metabolism inhibitors in phylogenetically diverse species of the filamentous fungus Fusarium.</title>
        <authorList>
            <person name="Kim H.-S."/>
            <person name="Busman M."/>
            <person name="Brown D.W."/>
            <person name="Divon H."/>
            <person name="Uhlig S."/>
            <person name="Proctor R.H."/>
        </authorList>
    </citation>
    <scope>NUCLEOTIDE SEQUENCE [LARGE SCALE GENOMIC DNA]</scope>
    <source>
        <strain evidence="1 2">NRRL 66333</strain>
    </source>
</reference>
<evidence type="ECO:0000313" key="2">
    <source>
        <dbReference type="Proteomes" id="UP000547976"/>
    </source>
</evidence>
<dbReference type="GeneID" id="59318883"/>